<protein>
    <recommendedName>
        <fullName evidence="2">Neprosin PEP catalytic domain-containing protein</fullName>
    </recommendedName>
</protein>
<dbReference type="InterPro" id="IPR053168">
    <property type="entry name" value="Glutamic_endopeptidase"/>
</dbReference>
<feature type="signal peptide" evidence="1">
    <location>
        <begin position="1"/>
        <end position="22"/>
    </location>
</feature>
<comment type="caution">
    <text evidence="3">The sequence shown here is derived from an EMBL/GenBank/DDBJ whole genome shotgun (WGS) entry which is preliminary data.</text>
</comment>
<dbReference type="EMBL" id="JADCNM010000011">
    <property type="protein sequence ID" value="KAG0461895.1"/>
    <property type="molecule type" value="Genomic_DNA"/>
</dbReference>
<proteinExistence type="predicted"/>
<name>A0A835Q0B8_VANPL</name>
<evidence type="ECO:0000256" key="1">
    <source>
        <dbReference type="SAM" id="SignalP"/>
    </source>
</evidence>
<dbReference type="Pfam" id="PF14365">
    <property type="entry name" value="Neprosin_AP"/>
    <property type="match status" value="1"/>
</dbReference>
<evidence type="ECO:0000259" key="2">
    <source>
        <dbReference type="PROSITE" id="PS52045"/>
    </source>
</evidence>
<feature type="chain" id="PRO_5032984769" description="Neprosin PEP catalytic domain-containing protein" evidence="1">
    <location>
        <begin position="23"/>
        <end position="443"/>
    </location>
</feature>
<sequence>MLPLSPLFPIIFLLVFPSTVKSVSDVKLDRINRHLGKINKPAMISIEVSFILDQESNPRSPQLSITSHDECTQSPDGDTIDCVHHRRQPAFDHPLLKNHQLQRFPDELPANAGRWRVRNSTAPRRAWQTWHHVGHCPAGTIPIRRTSVADILRAESLYHYGRKPRRYPSAPTNASAAPAIFRGNGHENCMSMVQYAVAYTETGEGFYGAKATINVWDPYIQVANEFSLSQIWVVSGSYDQSDLNTIEAGWQVSPEIYGDTSPRLFIYWTRDAYQATGCYNLLCSGFIQTNSEVVIGGSISPVSSIGGEQIDITILIWKDPKQGNWWLKFGDDMPVGYWPAELFTHLANGATKVQWGGEIIDSRPNGRHTSTQMGSGLFAEEGFARSSYFDNLEVVDATNSLSPVLSVYTQSDNSHCYDIKSSSRSDGGTYFYYGGPGNNPYCP</sequence>
<gene>
    <name evidence="3" type="ORF">HPP92_020371</name>
</gene>
<dbReference type="PANTHER" id="PTHR31589:SF110">
    <property type="entry name" value="PROTEIN, PUTATIVE (DUF239)-RELATED"/>
    <property type="match status" value="1"/>
</dbReference>
<organism evidence="3 4">
    <name type="scientific">Vanilla planifolia</name>
    <name type="common">Vanilla</name>
    <dbReference type="NCBI Taxonomy" id="51239"/>
    <lineage>
        <taxon>Eukaryota</taxon>
        <taxon>Viridiplantae</taxon>
        <taxon>Streptophyta</taxon>
        <taxon>Embryophyta</taxon>
        <taxon>Tracheophyta</taxon>
        <taxon>Spermatophyta</taxon>
        <taxon>Magnoliopsida</taxon>
        <taxon>Liliopsida</taxon>
        <taxon>Asparagales</taxon>
        <taxon>Orchidaceae</taxon>
        <taxon>Vanilloideae</taxon>
        <taxon>Vanilleae</taxon>
        <taxon>Vanilla</taxon>
    </lineage>
</organism>
<evidence type="ECO:0000313" key="3">
    <source>
        <dbReference type="EMBL" id="KAG0461895.1"/>
    </source>
</evidence>
<feature type="domain" description="Neprosin PEP catalytic" evidence="2">
    <location>
        <begin position="187"/>
        <end position="443"/>
    </location>
</feature>
<reference evidence="3 4" key="1">
    <citation type="journal article" date="2020" name="Nat. Food">
        <title>A phased Vanilla planifolia genome enables genetic improvement of flavour and production.</title>
        <authorList>
            <person name="Hasing T."/>
            <person name="Tang H."/>
            <person name="Brym M."/>
            <person name="Khazi F."/>
            <person name="Huang T."/>
            <person name="Chambers A.H."/>
        </authorList>
    </citation>
    <scope>NUCLEOTIDE SEQUENCE [LARGE SCALE GENOMIC DNA]</scope>
    <source>
        <tissue evidence="3">Leaf</tissue>
    </source>
</reference>
<accession>A0A835Q0B8</accession>
<dbReference type="PROSITE" id="PS52045">
    <property type="entry name" value="NEPROSIN_PEP_CD"/>
    <property type="match status" value="1"/>
</dbReference>
<dbReference type="OrthoDB" id="1858978at2759"/>
<evidence type="ECO:0000313" key="4">
    <source>
        <dbReference type="Proteomes" id="UP000639772"/>
    </source>
</evidence>
<dbReference type="PANTHER" id="PTHR31589">
    <property type="entry name" value="PROTEIN, PUTATIVE (DUF239)-RELATED-RELATED"/>
    <property type="match status" value="1"/>
</dbReference>
<dbReference type="AlphaFoldDB" id="A0A835Q0B8"/>
<dbReference type="InterPro" id="IPR004314">
    <property type="entry name" value="Neprosin"/>
</dbReference>
<dbReference type="Proteomes" id="UP000639772">
    <property type="component" value="Chromosome 11"/>
</dbReference>
<dbReference type="Pfam" id="PF03080">
    <property type="entry name" value="Neprosin"/>
    <property type="match status" value="1"/>
</dbReference>
<keyword evidence="1" id="KW-0732">Signal</keyword>
<dbReference type="Gene3D" id="3.90.1320.10">
    <property type="entry name" value="Outer-capsid protein sigma 3, large lobe"/>
    <property type="match status" value="1"/>
</dbReference>
<dbReference type="InterPro" id="IPR025521">
    <property type="entry name" value="Neprosin_propep"/>
</dbReference>